<reference evidence="1 2" key="1">
    <citation type="submission" date="2019-07" db="EMBL/GenBank/DDBJ databases">
        <title>The pathways for chlorine oxyanion respiration interact through the shared metabolite chlorate.</title>
        <authorList>
            <person name="Barnum T.P."/>
            <person name="Cheng Y."/>
            <person name="Hill K.A."/>
            <person name="Lucas L.N."/>
            <person name="Carlson H.K."/>
            <person name="Coates J.D."/>
        </authorList>
    </citation>
    <scope>NUCLEOTIDE SEQUENCE [LARGE SCALE GENOMIC DNA]</scope>
    <source>
        <strain evidence="1 2">SFB-1</strain>
    </source>
</reference>
<evidence type="ECO:0000313" key="1">
    <source>
        <dbReference type="EMBL" id="TVO79377.1"/>
    </source>
</evidence>
<dbReference type="InterPro" id="IPR008554">
    <property type="entry name" value="Glutaredoxin-like"/>
</dbReference>
<dbReference type="SUPFAM" id="SSF52833">
    <property type="entry name" value="Thioredoxin-like"/>
    <property type="match status" value="1"/>
</dbReference>
<name>A0A558CMP1_9RHOO</name>
<evidence type="ECO:0000313" key="2">
    <source>
        <dbReference type="Proteomes" id="UP000318349"/>
    </source>
</evidence>
<organism evidence="1 2">
    <name type="scientific">Denitromonas halophila</name>
    <dbReference type="NCBI Taxonomy" id="1629404"/>
    <lineage>
        <taxon>Bacteria</taxon>
        <taxon>Pseudomonadati</taxon>
        <taxon>Pseudomonadota</taxon>
        <taxon>Betaproteobacteria</taxon>
        <taxon>Rhodocyclales</taxon>
        <taxon>Zoogloeaceae</taxon>
        <taxon>Denitromonas</taxon>
    </lineage>
</organism>
<dbReference type="AlphaFoldDB" id="A0A558CMP1"/>
<protein>
    <submittedName>
        <fullName evidence="1">Glutaredoxin family protein</fullName>
    </submittedName>
</protein>
<dbReference type="Gene3D" id="3.40.30.10">
    <property type="entry name" value="Glutaredoxin"/>
    <property type="match status" value="1"/>
</dbReference>
<dbReference type="EMBL" id="VMNI01000002">
    <property type="protein sequence ID" value="TVO79377.1"/>
    <property type="molecule type" value="Genomic_DNA"/>
</dbReference>
<dbReference type="Pfam" id="PF05768">
    <property type="entry name" value="Glrx-like"/>
    <property type="match status" value="1"/>
</dbReference>
<sequence>MGTLRLLSRSWCHLCDEMLAAAKPLTDAAGAEIDVVDVDSDPALEARWGELVPVLLAIDGQELCHYHLDEAALRAYLARFPIESAD</sequence>
<proteinExistence type="predicted"/>
<comment type="caution">
    <text evidence="1">The sequence shown here is derived from an EMBL/GenBank/DDBJ whole genome shotgun (WGS) entry which is preliminary data.</text>
</comment>
<dbReference type="Proteomes" id="UP000318349">
    <property type="component" value="Unassembled WGS sequence"/>
</dbReference>
<accession>A0A558CMP1</accession>
<dbReference type="InterPro" id="IPR036249">
    <property type="entry name" value="Thioredoxin-like_sf"/>
</dbReference>
<gene>
    <name evidence="1" type="ORF">FHP89_01050</name>
</gene>